<dbReference type="STRING" id="48256.CLHUN_25200"/>
<gene>
    <name evidence="8" type="ORF">CLHUN_25200</name>
</gene>
<evidence type="ECO:0000256" key="7">
    <source>
        <dbReference type="SAM" id="SignalP"/>
    </source>
</evidence>
<dbReference type="GO" id="GO:0015562">
    <property type="term" value="F:efflux transmembrane transporter activity"/>
    <property type="evidence" value="ECO:0007669"/>
    <property type="project" value="InterPro"/>
</dbReference>
<evidence type="ECO:0000313" key="8">
    <source>
        <dbReference type="EMBL" id="OPX43582.1"/>
    </source>
</evidence>
<feature type="coiled-coil region" evidence="6">
    <location>
        <begin position="130"/>
        <end position="184"/>
    </location>
</feature>
<dbReference type="RefSeq" id="WP_080064944.1">
    <property type="nucleotide sequence ID" value="NZ_MZGX01000016.1"/>
</dbReference>
<evidence type="ECO:0000256" key="3">
    <source>
        <dbReference type="ARBA" id="ARBA00022692"/>
    </source>
</evidence>
<accession>A0A1V4SI47</accession>
<dbReference type="Proteomes" id="UP000191554">
    <property type="component" value="Unassembled WGS sequence"/>
</dbReference>
<dbReference type="GO" id="GO:0015288">
    <property type="term" value="F:porin activity"/>
    <property type="evidence" value="ECO:0007669"/>
    <property type="project" value="TreeGrafter"/>
</dbReference>
<dbReference type="OrthoDB" id="1737883at2"/>
<dbReference type="PANTHER" id="PTHR30026:SF20">
    <property type="entry name" value="OUTER MEMBRANE PROTEIN TOLC"/>
    <property type="match status" value="1"/>
</dbReference>
<dbReference type="InterPro" id="IPR051906">
    <property type="entry name" value="TolC-like"/>
</dbReference>
<sequence>MRKLGKKAIFLVLSLIFTISANITFAESPDKISYKYALDLMISVNENLKTQDAKIKTAQDRYYNVCSIAVDAKYNVGRSDVEQIEYRNQELLYPVQSFNSLTYMKSSKEETIRNLKSDLTEKYFTLLILNKQFDLKLKTVNNTKKELETAALKLKSGKITSSAYESIKDNLDIENFNLEQLRRERQNSLLGLNALLGNKLDNEIVLTELDIPGVNYNIIFDSQQIDTFILNNQKTDMSVKRLKNELEEAKIGLKNINDNTNNKNYPGKEALEDTIANSSYKINNALSDVESNIRKDYNTLLNSSDDVSINSIKYDLAKKDADIAQKKYKLGTIDYTSMTEYISQRDNAEILLLKAKLNLYMQSLEFSKYLSK</sequence>
<reference evidence="8 9" key="1">
    <citation type="submission" date="2017-03" db="EMBL/GenBank/DDBJ databases">
        <title>Genome sequence of Clostridium hungatei DSM 14427.</title>
        <authorList>
            <person name="Poehlein A."/>
            <person name="Daniel R."/>
        </authorList>
    </citation>
    <scope>NUCLEOTIDE SEQUENCE [LARGE SCALE GENOMIC DNA]</scope>
    <source>
        <strain evidence="8 9">DSM 14427</strain>
    </source>
</reference>
<keyword evidence="9" id="KW-1185">Reference proteome</keyword>
<name>A0A1V4SI47_RUMHU</name>
<dbReference type="GO" id="GO:1990281">
    <property type="term" value="C:efflux pump complex"/>
    <property type="evidence" value="ECO:0007669"/>
    <property type="project" value="TreeGrafter"/>
</dbReference>
<keyword evidence="3" id="KW-0812">Transmembrane</keyword>
<evidence type="ECO:0000256" key="5">
    <source>
        <dbReference type="ARBA" id="ARBA00023237"/>
    </source>
</evidence>
<comment type="caution">
    <text evidence="8">The sequence shown here is derived from an EMBL/GenBank/DDBJ whole genome shotgun (WGS) entry which is preliminary data.</text>
</comment>
<keyword evidence="6" id="KW-0175">Coiled coil</keyword>
<keyword evidence="7" id="KW-0732">Signal</keyword>
<evidence type="ECO:0000256" key="4">
    <source>
        <dbReference type="ARBA" id="ARBA00023136"/>
    </source>
</evidence>
<protein>
    <submittedName>
        <fullName evidence="8">Outer membrane efflux protein</fullName>
    </submittedName>
</protein>
<evidence type="ECO:0000256" key="2">
    <source>
        <dbReference type="ARBA" id="ARBA00022452"/>
    </source>
</evidence>
<dbReference type="GO" id="GO:0009279">
    <property type="term" value="C:cell outer membrane"/>
    <property type="evidence" value="ECO:0007669"/>
    <property type="project" value="UniProtKB-SubCell"/>
</dbReference>
<dbReference type="SUPFAM" id="SSF56954">
    <property type="entry name" value="Outer membrane efflux proteins (OEP)"/>
    <property type="match status" value="1"/>
</dbReference>
<dbReference type="Gene3D" id="1.20.1600.10">
    <property type="entry name" value="Outer membrane efflux proteins (OEP)"/>
    <property type="match status" value="2"/>
</dbReference>
<feature type="chain" id="PRO_5010724198" evidence="7">
    <location>
        <begin position="27"/>
        <end position="372"/>
    </location>
</feature>
<comment type="subcellular location">
    <subcellularLocation>
        <location evidence="1">Cell outer membrane</location>
    </subcellularLocation>
</comment>
<dbReference type="PANTHER" id="PTHR30026">
    <property type="entry name" value="OUTER MEMBRANE PROTEIN TOLC"/>
    <property type="match status" value="1"/>
</dbReference>
<feature type="signal peptide" evidence="7">
    <location>
        <begin position="1"/>
        <end position="26"/>
    </location>
</feature>
<evidence type="ECO:0000256" key="6">
    <source>
        <dbReference type="SAM" id="Coils"/>
    </source>
</evidence>
<dbReference type="AlphaFoldDB" id="A0A1V4SI47"/>
<proteinExistence type="predicted"/>
<organism evidence="8 9">
    <name type="scientific">Ruminiclostridium hungatei</name>
    <name type="common">Clostridium hungatei</name>
    <dbReference type="NCBI Taxonomy" id="48256"/>
    <lineage>
        <taxon>Bacteria</taxon>
        <taxon>Bacillati</taxon>
        <taxon>Bacillota</taxon>
        <taxon>Clostridia</taxon>
        <taxon>Eubacteriales</taxon>
        <taxon>Oscillospiraceae</taxon>
        <taxon>Ruminiclostridium</taxon>
    </lineage>
</organism>
<keyword evidence="4" id="KW-0472">Membrane</keyword>
<evidence type="ECO:0000313" key="9">
    <source>
        <dbReference type="Proteomes" id="UP000191554"/>
    </source>
</evidence>
<keyword evidence="5" id="KW-0998">Cell outer membrane</keyword>
<dbReference type="EMBL" id="MZGX01000016">
    <property type="protein sequence ID" value="OPX43582.1"/>
    <property type="molecule type" value="Genomic_DNA"/>
</dbReference>
<keyword evidence="2" id="KW-1134">Transmembrane beta strand</keyword>
<evidence type="ECO:0000256" key="1">
    <source>
        <dbReference type="ARBA" id="ARBA00004442"/>
    </source>
</evidence>